<comment type="function">
    <text evidence="4">Secretory protein that plays a role in various cellular processes. Acts as a chemorepellent acting on gonadotropin-releasing hormone (GnRH) expressing neurons regulating their migration to the hypothalamus. Also promotes neuron migration, growth and survival as well as neurite outgrowth and is involved in the development of the olfactory system. May also act through the regulation of growth factors activity and downstream signaling. Also regulates extracellular matrix assembly and cell adhesiveness. Promotes endothelial cell survival, vessel formation and plays an important role in the process of revascularization through NOS3-dependent mechanisms.</text>
</comment>
<gene>
    <name evidence="8" type="primary">LOC106126915</name>
</gene>
<feature type="domain" description="Fibronectin type-III" evidence="7">
    <location>
        <begin position="465"/>
        <end position="558"/>
    </location>
</feature>
<dbReference type="SMART" id="SM00060">
    <property type="entry name" value="FN3"/>
    <property type="match status" value="2"/>
</dbReference>
<evidence type="ECO:0000256" key="3">
    <source>
        <dbReference type="ARBA" id="ARBA00022737"/>
    </source>
</evidence>
<dbReference type="Gene3D" id="2.60.40.10">
    <property type="entry name" value="Immunoglobulins"/>
    <property type="match status" value="1"/>
</dbReference>
<dbReference type="InterPro" id="IPR055271">
    <property type="entry name" value="NDNF_Fn(III)_1"/>
</dbReference>
<organism evidence="8">
    <name type="scientific">Papilio xuthus</name>
    <name type="common">Asian swallowtail butterfly</name>
    <dbReference type="NCBI Taxonomy" id="66420"/>
    <lineage>
        <taxon>Eukaryota</taxon>
        <taxon>Metazoa</taxon>
        <taxon>Ecdysozoa</taxon>
        <taxon>Arthropoda</taxon>
        <taxon>Hexapoda</taxon>
        <taxon>Insecta</taxon>
        <taxon>Pterygota</taxon>
        <taxon>Neoptera</taxon>
        <taxon>Endopterygota</taxon>
        <taxon>Lepidoptera</taxon>
        <taxon>Glossata</taxon>
        <taxon>Ditrysia</taxon>
        <taxon>Papilionoidea</taxon>
        <taxon>Papilionidae</taxon>
        <taxon>Papilioninae</taxon>
        <taxon>Papilio</taxon>
    </lineage>
</organism>
<dbReference type="GeneID" id="106126915"/>
<evidence type="ECO:0000259" key="7">
    <source>
        <dbReference type="SMART" id="SM00060"/>
    </source>
</evidence>
<dbReference type="InterPro" id="IPR019326">
    <property type="entry name" value="NDNF"/>
</dbReference>
<dbReference type="GO" id="GO:0005576">
    <property type="term" value="C:extracellular region"/>
    <property type="evidence" value="ECO:0007669"/>
    <property type="project" value="UniProtKB-SubCell"/>
</dbReference>
<evidence type="ECO:0000256" key="2">
    <source>
        <dbReference type="ARBA" id="ARBA00022525"/>
    </source>
</evidence>
<proteinExistence type="predicted"/>
<dbReference type="AlphaFoldDB" id="A0AAJ6ZW37"/>
<accession>A0AAJ6ZW37</accession>
<evidence type="ECO:0000256" key="5">
    <source>
        <dbReference type="SAM" id="MobiDB-lite"/>
    </source>
</evidence>
<dbReference type="KEGG" id="pxu:106126915"/>
<feature type="domain" description="Fibronectin type-III" evidence="7">
    <location>
        <begin position="145"/>
        <end position="315"/>
    </location>
</feature>
<protein>
    <submittedName>
        <fullName evidence="8">Uncharacterized protein LOC106126915</fullName>
    </submittedName>
</protein>
<evidence type="ECO:0000256" key="1">
    <source>
        <dbReference type="ARBA" id="ARBA00004613"/>
    </source>
</evidence>
<keyword evidence="6" id="KW-0732">Signal</keyword>
<keyword evidence="3" id="KW-0677">Repeat</keyword>
<feature type="signal peptide" evidence="6">
    <location>
        <begin position="1"/>
        <end position="25"/>
    </location>
</feature>
<evidence type="ECO:0000256" key="6">
    <source>
        <dbReference type="SAM" id="SignalP"/>
    </source>
</evidence>
<comment type="subcellular location">
    <subcellularLocation>
        <location evidence="1">Secreted</location>
    </subcellularLocation>
</comment>
<name>A0AAJ6ZW37_PAPXU</name>
<dbReference type="Pfam" id="PF10179">
    <property type="entry name" value="NDNF"/>
    <property type="match status" value="1"/>
</dbReference>
<keyword evidence="2" id="KW-0964">Secreted</keyword>
<dbReference type="PANTHER" id="PTHR14619:SF3">
    <property type="entry name" value="PROTEIN NDNF"/>
    <property type="match status" value="1"/>
</dbReference>
<feature type="region of interest" description="Disordered" evidence="5">
    <location>
        <begin position="201"/>
        <end position="238"/>
    </location>
</feature>
<dbReference type="PANTHER" id="PTHR14619">
    <property type="entry name" value="NEURON-DERIVED NEUROTROPHIC FACTOR"/>
    <property type="match status" value="1"/>
</dbReference>
<dbReference type="RefSeq" id="XP_013180283.1">
    <property type="nucleotide sequence ID" value="XM_013324829.1"/>
</dbReference>
<evidence type="ECO:0000313" key="8">
    <source>
        <dbReference type="RefSeq" id="XP_013180283.1"/>
    </source>
</evidence>
<feature type="chain" id="PRO_5042477933" evidence="6">
    <location>
        <begin position="26"/>
        <end position="575"/>
    </location>
</feature>
<dbReference type="InterPro" id="IPR013783">
    <property type="entry name" value="Ig-like_fold"/>
</dbReference>
<feature type="compositionally biased region" description="Basic and acidic residues" evidence="5">
    <location>
        <begin position="201"/>
        <end position="229"/>
    </location>
</feature>
<evidence type="ECO:0000256" key="4">
    <source>
        <dbReference type="ARBA" id="ARBA00046135"/>
    </source>
</evidence>
<sequence>MGNMSSLSTRLAVLIALQAAGEGLAAPSVLVTRLRSRIDRHWLPIDNQTLYKLDRGESKSLELNTSLIPESHVYITISPCSSSFHWGLYRGSSGDNDGGNLSLLEEYEGTDVKTLSVLIRHQEKYILQLSSSNGGTVAVSVRGESTRRVRLRLRVRSRRRLSANWDPSPIDPQSTTYCVVASHRKNYTSLCAAQSDVRASRSENKASRFNSEENRSNPDMDSSKQRDRYSNATHHSTSVEADNKVELDIDGFNIYEGNFKNIYRRKKFGRSTKVSSEDPLIACVGDRTHHVIENLDPSVTYFVSIFGVSRDRRAGSLLATGTVRPRTSTAKRLRENIPLRNEIKGKTVYYFKAGVGVGGGIWVSISSCGGAVDVEVLVKGKRLYMAKSIEPHSKFFVAAPMMTSSIQETSDEDSVQFDSSSEEFKLRYVIRVVPSKWNRDEIVNVELVTSTTRWGISSPELFDEGGIVRELRPRRSCKSVDIAFLPAMHNATNAIRYCIVARESPSKENICVSTRRTKAQCVNHMQRTPARVIVKKVTGLKPGRKYAIQVTASNKGSSVPYNNLYVDTNASCKED</sequence>
<dbReference type="InterPro" id="IPR003961">
    <property type="entry name" value="FN3_dom"/>
</dbReference>
<reference evidence="8" key="1">
    <citation type="submission" date="2025-08" db="UniProtKB">
        <authorList>
            <consortium name="RefSeq"/>
        </authorList>
    </citation>
    <scope>IDENTIFICATION</scope>
</reference>
<dbReference type="Proteomes" id="UP000694872">
    <property type="component" value="Unplaced"/>
</dbReference>